<evidence type="ECO:0000313" key="1">
    <source>
        <dbReference type="EMBL" id="KAK6777623.1"/>
    </source>
</evidence>
<name>A0AAN8T4R6_SOLBU</name>
<accession>A0AAN8T4R6</accession>
<sequence length="68" mass="7783">MIDEEPHKTSYNTTRTDDIRILSHSPPPIVPLQLEYAVHALAAITDHRYSNFFQPNKDSRLRGGQKHG</sequence>
<dbReference type="EMBL" id="JBANQN010000010">
    <property type="protein sequence ID" value="KAK6777623.1"/>
    <property type="molecule type" value="Genomic_DNA"/>
</dbReference>
<evidence type="ECO:0000313" key="2">
    <source>
        <dbReference type="Proteomes" id="UP001371456"/>
    </source>
</evidence>
<keyword evidence="2" id="KW-1185">Reference proteome</keyword>
<organism evidence="1 2">
    <name type="scientific">Solanum bulbocastanum</name>
    <name type="common">Wild potato</name>
    <dbReference type="NCBI Taxonomy" id="147425"/>
    <lineage>
        <taxon>Eukaryota</taxon>
        <taxon>Viridiplantae</taxon>
        <taxon>Streptophyta</taxon>
        <taxon>Embryophyta</taxon>
        <taxon>Tracheophyta</taxon>
        <taxon>Spermatophyta</taxon>
        <taxon>Magnoliopsida</taxon>
        <taxon>eudicotyledons</taxon>
        <taxon>Gunneridae</taxon>
        <taxon>Pentapetalae</taxon>
        <taxon>asterids</taxon>
        <taxon>lamiids</taxon>
        <taxon>Solanales</taxon>
        <taxon>Solanaceae</taxon>
        <taxon>Solanoideae</taxon>
        <taxon>Solaneae</taxon>
        <taxon>Solanum</taxon>
    </lineage>
</organism>
<dbReference type="AlphaFoldDB" id="A0AAN8T4R6"/>
<comment type="caution">
    <text evidence="1">The sequence shown here is derived from an EMBL/GenBank/DDBJ whole genome shotgun (WGS) entry which is preliminary data.</text>
</comment>
<dbReference type="Proteomes" id="UP001371456">
    <property type="component" value="Unassembled WGS sequence"/>
</dbReference>
<gene>
    <name evidence="1" type="ORF">RDI58_024341</name>
</gene>
<proteinExistence type="predicted"/>
<protein>
    <submittedName>
        <fullName evidence="1">Uncharacterized protein</fullName>
    </submittedName>
</protein>
<reference evidence="1 2" key="1">
    <citation type="submission" date="2024-02" db="EMBL/GenBank/DDBJ databases">
        <title>de novo genome assembly of Solanum bulbocastanum strain 11H21.</title>
        <authorList>
            <person name="Hosaka A.J."/>
        </authorList>
    </citation>
    <scope>NUCLEOTIDE SEQUENCE [LARGE SCALE GENOMIC DNA]</scope>
    <source>
        <tissue evidence="1">Young leaves</tissue>
    </source>
</reference>